<dbReference type="InterPro" id="IPR014942">
    <property type="entry name" value="AbiEii"/>
</dbReference>
<keyword evidence="2" id="KW-1185">Reference proteome</keyword>
<evidence type="ECO:0008006" key="3">
    <source>
        <dbReference type="Google" id="ProtNLM"/>
    </source>
</evidence>
<dbReference type="RefSeq" id="WP_345676688.1">
    <property type="nucleotide sequence ID" value="NZ_BAABHS010000012.1"/>
</dbReference>
<evidence type="ECO:0000313" key="2">
    <source>
        <dbReference type="Proteomes" id="UP001500466"/>
    </source>
</evidence>
<dbReference type="Proteomes" id="UP001500466">
    <property type="component" value="Unassembled WGS sequence"/>
</dbReference>
<evidence type="ECO:0000313" key="1">
    <source>
        <dbReference type="EMBL" id="GAA4968897.1"/>
    </source>
</evidence>
<accession>A0ABP9HEE8</accession>
<protein>
    <recommendedName>
        <fullName evidence="3">Nucleotidyl transferase AbiEii toxin, Type IV TA system</fullName>
    </recommendedName>
</protein>
<name>A0ABP9HEE8_9ACTN</name>
<gene>
    <name evidence="1" type="ORF">GCM10023205_37640</name>
</gene>
<dbReference type="Pfam" id="PF08843">
    <property type="entry name" value="AbiEii"/>
    <property type="match status" value="1"/>
</dbReference>
<proteinExistence type="predicted"/>
<dbReference type="EMBL" id="BAABHS010000012">
    <property type="protein sequence ID" value="GAA4968897.1"/>
    <property type="molecule type" value="Genomic_DNA"/>
</dbReference>
<sequence>MNDLDSLVFDHVLAGIAASPWRDDLVLRGSAAMPAWVGDRARVPGDLDFVVAPSADGGVHMPVVDLLRHLDEQPEPPGLDLDLENASLDWFSDLDDEAYGDDSGIRVRIHWEAVGRPDDEGTLQIDFAADEVMPEPPVAARVPRRTAGEPIDVPAAGPGLSLAWKLRWLDADQEHDGLAQAKDLYDAVVLAEAYPDGLTPALIGAVLPSRFAADQIPGWDVAWRRLRDLGGRSIAGDADAWLARLRRAMPDDL</sequence>
<reference evidence="2" key="1">
    <citation type="journal article" date="2019" name="Int. J. Syst. Evol. Microbiol.">
        <title>The Global Catalogue of Microorganisms (GCM) 10K type strain sequencing project: providing services to taxonomists for standard genome sequencing and annotation.</title>
        <authorList>
            <consortium name="The Broad Institute Genomics Platform"/>
            <consortium name="The Broad Institute Genome Sequencing Center for Infectious Disease"/>
            <person name="Wu L."/>
            <person name="Ma J."/>
        </authorList>
    </citation>
    <scope>NUCLEOTIDE SEQUENCE [LARGE SCALE GENOMIC DNA]</scope>
    <source>
        <strain evidence="2">JCM 17986</strain>
    </source>
</reference>
<organism evidence="1 2">
    <name type="scientific">Yinghuangia aomiensis</name>
    <dbReference type="NCBI Taxonomy" id="676205"/>
    <lineage>
        <taxon>Bacteria</taxon>
        <taxon>Bacillati</taxon>
        <taxon>Actinomycetota</taxon>
        <taxon>Actinomycetes</taxon>
        <taxon>Kitasatosporales</taxon>
        <taxon>Streptomycetaceae</taxon>
        <taxon>Yinghuangia</taxon>
    </lineage>
</organism>
<comment type="caution">
    <text evidence="1">The sequence shown here is derived from an EMBL/GenBank/DDBJ whole genome shotgun (WGS) entry which is preliminary data.</text>
</comment>